<protein>
    <submittedName>
        <fullName evidence="1">Uncharacterized protein</fullName>
    </submittedName>
</protein>
<accession>A0A0A3Y4J7</accession>
<organism evidence="1 2">
    <name type="scientific">Bradyrhizobium japonicum</name>
    <dbReference type="NCBI Taxonomy" id="375"/>
    <lineage>
        <taxon>Bacteria</taxon>
        <taxon>Pseudomonadati</taxon>
        <taxon>Pseudomonadota</taxon>
        <taxon>Alphaproteobacteria</taxon>
        <taxon>Hyphomicrobiales</taxon>
        <taxon>Nitrobacteraceae</taxon>
        <taxon>Bradyrhizobium</taxon>
    </lineage>
</organism>
<evidence type="ECO:0000313" key="2">
    <source>
        <dbReference type="Proteomes" id="UP000030377"/>
    </source>
</evidence>
<sequence>MALDPEELVTLTDHGSMKLRAAVSRAMTLPPKERKRTTIVREGEPAILHFEQIKKLAARWNERLAPVD</sequence>
<dbReference type="Proteomes" id="UP000030377">
    <property type="component" value="Unassembled WGS sequence"/>
</dbReference>
<dbReference type="AlphaFoldDB" id="A0A0A3Y4J7"/>
<name>A0A0A3Y4J7_BRAJP</name>
<dbReference type="EMBL" id="JRPN01000001">
    <property type="protein sequence ID" value="KGT81545.1"/>
    <property type="molecule type" value="Genomic_DNA"/>
</dbReference>
<comment type="caution">
    <text evidence="1">The sequence shown here is derived from an EMBL/GenBank/DDBJ whole genome shotgun (WGS) entry which is preliminary data.</text>
</comment>
<gene>
    <name evidence="1" type="ORF">MA20_02010</name>
</gene>
<dbReference type="RefSeq" id="WP_041953268.1">
    <property type="nucleotide sequence ID" value="NZ_CP081350.1"/>
</dbReference>
<proteinExistence type="predicted"/>
<evidence type="ECO:0000313" key="1">
    <source>
        <dbReference type="EMBL" id="KGT81545.1"/>
    </source>
</evidence>
<reference evidence="1 2" key="1">
    <citation type="submission" date="2014-09" db="EMBL/GenBank/DDBJ databases">
        <title>Draft genome of Bradyrhizobium japonicum Is-34.</title>
        <authorList>
            <person name="Tsurumaru H."/>
            <person name="Yamakawa T."/>
            <person name="Hashimoto S."/>
            <person name="Okizaki K."/>
            <person name="Kanesaki Y."/>
            <person name="Yoshikawa H."/>
            <person name="Yajima S."/>
        </authorList>
    </citation>
    <scope>NUCLEOTIDE SEQUENCE [LARGE SCALE GENOMIC DNA]</scope>
    <source>
        <strain evidence="1 2">Is-34</strain>
    </source>
</reference>